<feature type="binding site" description="via carbamate group" evidence="15">
    <location>
        <position position="127"/>
    </location>
    <ligand>
        <name>Mg(2+)</name>
        <dbReference type="ChEBI" id="CHEBI:18420"/>
    </ligand>
</feature>
<protein>
    <recommendedName>
        <fullName evidence="14 15">Dihydroxy-acid dehydratase</fullName>
        <shortName evidence="15">DAD</shortName>
        <ecNumber evidence="14 15">4.2.1.9</ecNumber>
    </recommendedName>
</protein>
<evidence type="ECO:0000256" key="8">
    <source>
        <dbReference type="ARBA" id="ARBA00023014"/>
    </source>
</evidence>
<dbReference type="InterPro" id="IPR042096">
    <property type="entry name" value="Dihydro-acid_dehy_C"/>
</dbReference>
<comment type="pathway">
    <text evidence="13 15">Amino-acid biosynthesis; L-isoleucine biosynthesis; L-isoleucine from 2-oxobutanoate: step 3/4.</text>
</comment>
<organism evidence="18 19">
    <name type="scientific">Ohtaekwangia kribbensis</name>
    <dbReference type="NCBI Taxonomy" id="688913"/>
    <lineage>
        <taxon>Bacteria</taxon>
        <taxon>Pseudomonadati</taxon>
        <taxon>Bacteroidota</taxon>
        <taxon>Cytophagia</taxon>
        <taxon>Cytophagales</taxon>
        <taxon>Fulvivirgaceae</taxon>
        <taxon>Ohtaekwangia</taxon>
    </lineage>
</organism>
<feature type="binding site" evidence="15">
    <location>
        <position position="52"/>
    </location>
    <ligand>
        <name>[2Fe-2S] cluster</name>
        <dbReference type="ChEBI" id="CHEBI:190135"/>
    </ligand>
</feature>
<comment type="catalytic activity">
    <reaction evidence="15">
        <text>(2R,3R)-2,3-dihydroxy-3-methylpentanoate = (S)-3-methyl-2-oxopentanoate + H2O</text>
        <dbReference type="Rhea" id="RHEA:27694"/>
        <dbReference type="ChEBI" id="CHEBI:15377"/>
        <dbReference type="ChEBI" id="CHEBI:35146"/>
        <dbReference type="ChEBI" id="CHEBI:49258"/>
        <dbReference type="EC" id="4.2.1.9"/>
    </reaction>
</comment>
<dbReference type="PANTHER" id="PTHR21000">
    <property type="entry name" value="DIHYDROXY-ACID DEHYDRATASE DAD"/>
    <property type="match status" value="1"/>
</dbReference>
<dbReference type="NCBIfam" id="NF002068">
    <property type="entry name" value="PRK00911.1"/>
    <property type="match status" value="1"/>
</dbReference>
<keyword evidence="7 15" id="KW-0408">Iron</keyword>
<evidence type="ECO:0000256" key="2">
    <source>
        <dbReference type="ARBA" id="ARBA00006486"/>
    </source>
</evidence>
<evidence type="ECO:0000256" key="4">
    <source>
        <dbReference type="ARBA" id="ARBA00022714"/>
    </source>
</evidence>
<evidence type="ECO:0000256" key="15">
    <source>
        <dbReference type="HAMAP-Rule" id="MF_00012"/>
    </source>
</evidence>
<dbReference type="Proteomes" id="UP001597112">
    <property type="component" value="Unassembled WGS sequence"/>
</dbReference>
<keyword evidence="3 15" id="KW-0028">Amino-acid biosynthesis</keyword>
<evidence type="ECO:0000313" key="19">
    <source>
        <dbReference type="Proteomes" id="UP001597112"/>
    </source>
</evidence>
<dbReference type="InterPro" id="IPR004404">
    <property type="entry name" value="DihydroxyA_deHydtase"/>
</dbReference>
<dbReference type="InterPro" id="IPR020558">
    <property type="entry name" value="DiOHA_6PGluconate_deHydtase_CS"/>
</dbReference>
<keyword evidence="4 15" id="KW-0001">2Fe-2S</keyword>
<evidence type="ECO:0000256" key="11">
    <source>
        <dbReference type="ARBA" id="ARBA00029304"/>
    </source>
</evidence>
<comment type="function">
    <text evidence="15">Functions in the biosynthesis of branched-chain amino acids. Catalyzes the dehydration of (2R,3R)-2,3-dihydroxy-3-methylpentanoate (2,3-dihydroxy-3-methylvalerate) into 2-oxo-3-methylpentanoate (2-oxo-3-methylvalerate) and of (2R)-2,3-dihydroxy-3-methylbutanoate (2,3-dihydroxyisovalerate) into 2-oxo-3-methylbutanoate (2-oxoisovalerate), the penultimate precursor to L-isoleucine and L-valine, respectively.</text>
</comment>
<evidence type="ECO:0000256" key="10">
    <source>
        <dbReference type="ARBA" id="ARBA00023304"/>
    </source>
</evidence>
<dbReference type="EC" id="4.2.1.9" evidence="14 15"/>
<evidence type="ECO:0000256" key="7">
    <source>
        <dbReference type="ARBA" id="ARBA00023004"/>
    </source>
</evidence>
<evidence type="ECO:0000256" key="3">
    <source>
        <dbReference type="ARBA" id="ARBA00022605"/>
    </source>
</evidence>
<feature type="domain" description="Dihydroxy-acid/6-phosphogluconate dehydratase N-terminal" evidence="16">
    <location>
        <begin position="37"/>
        <end position="354"/>
    </location>
</feature>
<feature type="domain" description="Dihydroxy-acid/6-phosphogluconate dehydratase C-terminal" evidence="17">
    <location>
        <begin position="367"/>
        <end position="556"/>
    </location>
</feature>
<evidence type="ECO:0000256" key="14">
    <source>
        <dbReference type="ARBA" id="ARBA00029490"/>
    </source>
</evidence>
<dbReference type="GO" id="GO:0004160">
    <property type="term" value="F:dihydroxy-acid dehydratase activity"/>
    <property type="evidence" value="ECO:0007669"/>
    <property type="project" value="UniProtKB-EC"/>
</dbReference>
<feature type="modified residue" description="N6-carboxylysine" evidence="15">
    <location>
        <position position="127"/>
    </location>
</feature>
<gene>
    <name evidence="15 18" type="primary">ilvD</name>
    <name evidence="18" type="ORF">ACFQ21_11515</name>
</gene>
<comment type="cofactor">
    <cofactor evidence="1 15">
        <name>Mg(2+)</name>
        <dbReference type="ChEBI" id="CHEBI:18420"/>
    </cofactor>
</comment>
<evidence type="ECO:0000313" key="18">
    <source>
        <dbReference type="EMBL" id="MFD0999939.1"/>
    </source>
</evidence>
<dbReference type="HAMAP" id="MF_00012">
    <property type="entry name" value="IlvD"/>
    <property type="match status" value="1"/>
</dbReference>
<dbReference type="Pfam" id="PF24877">
    <property type="entry name" value="ILV_EDD_C"/>
    <property type="match status" value="1"/>
</dbReference>
<keyword evidence="5 15" id="KW-0479">Metal-binding</keyword>
<dbReference type="InterPro" id="IPR000581">
    <property type="entry name" value="ILV_EDD_N"/>
</dbReference>
<dbReference type="SUPFAM" id="SSF143975">
    <property type="entry name" value="IlvD/EDD N-terminal domain-like"/>
    <property type="match status" value="1"/>
</dbReference>
<dbReference type="PROSITE" id="PS00886">
    <property type="entry name" value="ILVD_EDD_1"/>
    <property type="match status" value="1"/>
</dbReference>
<dbReference type="InterPro" id="IPR037237">
    <property type="entry name" value="IlvD/EDD_N"/>
</dbReference>
<name>A0ABW3K301_9BACT</name>
<comment type="caution">
    <text evidence="18">The sequence shown here is derived from an EMBL/GenBank/DDBJ whole genome shotgun (WGS) entry which is preliminary data.</text>
</comment>
<reference evidence="19" key="1">
    <citation type="journal article" date="2019" name="Int. J. Syst. Evol. Microbiol.">
        <title>The Global Catalogue of Microorganisms (GCM) 10K type strain sequencing project: providing services to taxonomists for standard genome sequencing and annotation.</title>
        <authorList>
            <consortium name="The Broad Institute Genomics Platform"/>
            <consortium name="The Broad Institute Genome Sequencing Center for Infectious Disease"/>
            <person name="Wu L."/>
            <person name="Ma J."/>
        </authorList>
    </citation>
    <scope>NUCLEOTIDE SEQUENCE [LARGE SCALE GENOMIC DNA]</scope>
    <source>
        <strain evidence="19">CCUG 58938</strain>
    </source>
</reference>
<dbReference type="EMBL" id="JBHTKA010000003">
    <property type="protein sequence ID" value="MFD0999939.1"/>
    <property type="molecule type" value="Genomic_DNA"/>
</dbReference>
<keyword evidence="19" id="KW-1185">Reference proteome</keyword>
<sequence>MSKELNKYSKTLTQDPTLPAAQAMLYGIGLTDEDMQKAQVGIVSTGYDGNTCNMHLNKLAQDVKTAVWNNELVGLIFNTIGVSDGMSNGTEGMRYSLVSREIIADSIEAVCGAQYYDGLIAVVGCDKNMPGALIAMGRLNRPAIMVYGGTIAGGDWKGQELNIISAFEALGQKMAGKLSPEDFKGIVKNSCPGAGACGGMYTANTMASAIEALGMSLPYSSSNPATSKDKIDECIASGKAIHNLLALDLKPRDIMTFKAFENAITVVMALGGSTNAVLHLIAMAKSVDVKITQEDFQRISDKTPLIADFKPSGKYLMEALHKIGGVPSVMKYLLEKGFLHGDCITVTGKTLAENVKDAPSLDFAKQDVIHPIETPLKPTAHLQILYGNLAEKGSVAKITGKEGERFKGPARVFNGEFELVAGIQSGRVKEGDVVVIRYVGPKGAPGMPEMLKPTSAIMGAGLGKSVAMITDGRFSGGSHGFVIGHITPEGYEGGLIALVEENDLIEIDIQKHTINLLVDEKTIAQRRAAWKKPGLNAKNGILLKYAKQVKTAADGCVTDED</sequence>
<evidence type="ECO:0000256" key="6">
    <source>
        <dbReference type="ARBA" id="ARBA00022842"/>
    </source>
</evidence>
<dbReference type="InterPro" id="IPR056740">
    <property type="entry name" value="ILV_EDD_C"/>
</dbReference>
<comment type="subunit">
    <text evidence="15">Homodimer.</text>
</comment>
<dbReference type="PROSITE" id="PS00887">
    <property type="entry name" value="ILVD_EDD_2"/>
    <property type="match status" value="1"/>
</dbReference>
<comment type="similarity">
    <text evidence="2 15">Belongs to the IlvD/Edd family.</text>
</comment>
<dbReference type="RefSeq" id="WP_377579098.1">
    <property type="nucleotide sequence ID" value="NZ_JBHTKA010000003.1"/>
</dbReference>
<keyword evidence="8 15" id="KW-0411">Iron-sulfur</keyword>
<feature type="active site" description="Proton acceptor" evidence="15">
    <location>
        <position position="475"/>
    </location>
</feature>
<evidence type="ECO:0000256" key="12">
    <source>
        <dbReference type="ARBA" id="ARBA00029436"/>
    </source>
</evidence>
<proteinExistence type="inferred from homology"/>
<keyword evidence="9 15" id="KW-0456">Lyase</keyword>
<evidence type="ECO:0000259" key="17">
    <source>
        <dbReference type="Pfam" id="PF24877"/>
    </source>
</evidence>
<feature type="binding site" evidence="15">
    <location>
        <position position="126"/>
    </location>
    <ligand>
        <name>Mg(2+)</name>
        <dbReference type="ChEBI" id="CHEBI:18420"/>
    </ligand>
</feature>
<keyword evidence="10 15" id="KW-0100">Branched-chain amino acid biosynthesis</keyword>
<dbReference type="PANTHER" id="PTHR21000:SF5">
    <property type="entry name" value="DIHYDROXY-ACID DEHYDRATASE, MITOCHONDRIAL"/>
    <property type="match status" value="1"/>
</dbReference>
<evidence type="ECO:0000256" key="13">
    <source>
        <dbReference type="ARBA" id="ARBA00029437"/>
    </source>
</evidence>
<keyword evidence="6 15" id="KW-0460">Magnesium</keyword>
<feature type="binding site" evidence="15">
    <location>
        <position position="84"/>
    </location>
    <ligand>
        <name>Mg(2+)</name>
        <dbReference type="ChEBI" id="CHEBI:18420"/>
    </ligand>
</feature>
<comment type="cofactor">
    <cofactor evidence="15">
        <name>[2Fe-2S] cluster</name>
        <dbReference type="ChEBI" id="CHEBI:190135"/>
    </cofactor>
    <text evidence="15">Binds 1 [2Fe-2S] cluster per subunit. This cluster acts as a Lewis acid cofactor.</text>
</comment>
<evidence type="ECO:0000256" key="5">
    <source>
        <dbReference type="ARBA" id="ARBA00022723"/>
    </source>
</evidence>
<accession>A0ABW3K301</accession>
<dbReference type="InterPro" id="IPR050165">
    <property type="entry name" value="DHAD_IlvD/Edd"/>
</dbReference>
<dbReference type="SUPFAM" id="SSF52016">
    <property type="entry name" value="LeuD/IlvD-like"/>
    <property type="match status" value="1"/>
</dbReference>
<evidence type="ECO:0000256" key="9">
    <source>
        <dbReference type="ARBA" id="ARBA00023239"/>
    </source>
</evidence>
<comment type="catalytic activity">
    <reaction evidence="11">
        <text>(2R)-2,3-dihydroxy-3-methylbutanoate = 3-methyl-2-oxobutanoate + H2O</text>
        <dbReference type="Rhea" id="RHEA:24809"/>
        <dbReference type="ChEBI" id="CHEBI:11851"/>
        <dbReference type="ChEBI" id="CHEBI:15377"/>
        <dbReference type="ChEBI" id="CHEBI:49072"/>
        <dbReference type="EC" id="4.2.1.9"/>
    </reaction>
    <physiologicalReaction direction="left-to-right" evidence="11">
        <dbReference type="Rhea" id="RHEA:24810"/>
    </physiologicalReaction>
</comment>
<dbReference type="Pfam" id="PF00920">
    <property type="entry name" value="ILVD_EDD_N"/>
    <property type="match status" value="1"/>
</dbReference>
<comment type="caution">
    <text evidence="15">Lacks conserved residue(s) required for the propagation of feature annotation.</text>
</comment>
<comment type="pathway">
    <text evidence="12 15">Amino-acid biosynthesis; L-valine biosynthesis; L-valine from pyruvate: step 3/4.</text>
</comment>
<dbReference type="NCBIfam" id="TIGR00110">
    <property type="entry name" value="ilvD"/>
    <property type="match status" value="1"/>
</dbReference>
<feature type="binding site" evidence="15">
    <location>
        <position position="449"/>
    </location>
    <ligand>
        <name>Mg(2+)</name>
        <dbReference type="ChEBI" id="CHEBI:18420"/>
    </ligand>
</feature>
<evidence type="ECO:0000256" key="1">
    <source>
        <dbReference type="ARBA" id="ARBA00001946"/>
    </source>
</evidence>
<dbReference type="Gene3D" id="3.50.30.80">
    <property type="entry name" value="IlvD/EDD C-terminal domain-like"/>
    <property type="match status" value="1"/>
</dbReference>
<evidence type="ECO:0000259" key="16">
    <source>
        <dbReference type="Pfam" id="PF00920"/>
    </source>
</evidence>